<evidence type="ECO:0000256" key="3">
    <source>
        <dbReference type="ARBA" id="ARBA00022729"/>
    </source>
</evidence>
<sequence>MTRVAGQHIHSPHEPQHGLLEAVTVHALEHNTSSIPLTVTMLVLKSLAILAGTSLASAANLTVSIPSSPPLLPNPASLAPSTHAVLIGPPGVQYEAPIRRDNTFTFPDLAEASYLLTVHSRDYFFPLLRVDVTKAADGTQQETVQAWQTFRGNEWSNKGPFYGSGTGGLRIQIQPSSQKNFYQDRGGFNIIDFNDPDGVVDPEMKEEFDDMQKKGPLSGSSGAAAQLQNFDIAGWLAGKGSSTEQDAGDTGKKR</sequence>
<evidence type="ECO:0000256" key="2">
    <source>
        <dbReference type="ARBA" id="ARBA00022692"/>
    </source>
</evidence>
<proteinExistence type="predicted"/>
<dbReference type="InterPro" id="IPR019008">
    <property type="entry name" value="Beta_sandwich_EMC7"/>
</dbReference>
<comment type="caution">
    <text evidence="7">The sequence shown here is derived from an EMBL/GenBank/DDBJ whole genome shotgun (WGS) entry which is preliminary data.</text>
</comment>
<keyword evidence="2" id="KW-0812">Transmembrane</keyword>
<evidence type="ECO:0000313" key="8">
    <source>
        <dbReference type="Proteomes" id="UP000310066"/>
    </source>
</evidence>
<comment type="subcellular location">
    <subcellularLocation>
        <location evidence="1">Membrane</location>
        <topology evidence="1">Single-pass membrane protein</topology>
    </subcellularLocation>
</comment>
<accession>A0A4U0UCR6</accession>
<dbReference type="PANTHER" id="PTHR13605:SF4">
    <property type="entry name" value="ER MEMBRANE PROTEIN COMPLEX SUBUNIT 7"/>
    <property type="match status" value="1"/>
</dbReference>
<dbReference type="Proteomes" id="UP000310066">
    <property type="component" value="Unassembled WGS sequence"/>
</dbReference>
<dbReference type="InterPro" id="IPR039163">
    <property type="entry name" value="EMC7"/>
</dbReference>
<dbReference type="Pfam" id="PF09430">
    <property type="entry name" value="EMC7_beta-sandw"/>
    <property type="match status" value="1"/>
</dbReference>
<evidence type="ECO:0000259" key="6">
    <source>
        <dbReference type="Pfam" id="PF09430"/>
    </source>
</evidence>
<keyword evidence="4" id="KW-1133">Transmembrane helix</keyword>
<dbReference type="OrthoDB" id="27095at2759"/>
<name>A0A4U0UCR6_9PEZI</name>
<protein>
    <recommendedName>
        <fullName evidence="6">ER membrane protein complex subunit 7 beta-sandwich domain-containing protein</fullName>
    </recommendedName>
</protein>
<feature type="domain" description="ER membrane protein complex subunit 7 beta-sandwich" evidence="6">
    <location>
        <begin position="74"/>
        <end position="193"/>
    </location>
</feature>
<keyword evidence="5" id="KW-0472">Membrane</keyword>
<reference evidence="7 8" key="1">
    <citation type="submission" date="2017-03" db="EMBL/GenBank/DDBJ databases">
        <title>Genomes of endolithic fungi from Antarctica.</title>
        <authorList>
            <person name="Coleine C."/>
            <person name="Masonjones S."/>
            <person name="Stajich J.E."/>
        </authorList>
    </citation>
    <scope>NUCLEOTIDE SEQUENCE [LARGE SCALE GENOMIC DNA]</scope>
    <source>
        <strain evidence="7 8">CCFEE 5311</strain>
    </source>
</reference>
<keyword evidence="3" id="KW-0732">Signal</keyword>
<gene>
    <name evidence="7" type="ORF">B0A54_14393</name>
</gene>
<evidence type="ECO:0000256" key="4">
    <source>
        <dbReference type="ARBA" id="ARBA00022989"/>
    </source>
</evidence>
<dbReference type="STRING" id="329885.A0A4U0UCR6"/>
<dbReference type="EMBL" id="NAJP01000088">
    <property type="protein sequence ID" value="TKA33007.1"/>
    <property type="molecule type" value="Genomic_DNA"/>
</dbReference>
<evidence type="ECO:0000313" key="7">
    <source>
        <dbReference type="EMBL" id="TKA33007.1"/>
    </source>
</evidence>
<organism evidence="7 8">
    <name type="scientific">Friedmanniomyces endolithicus</name>
    <dbReference type="NCBI Taxonomy" id="329885"/>
    <lineage>
        <taxon>Eukaryota</taxon>
        <taxon>Fungi</taxon>
        <taxon>Dikarya</taxon>
        <taxon>Ascomycota</taxon>
        <taxon>Pezizomycotina</taxon>
        <taxon>Dothideomycetes</taxon>
        <taxon>Dothideomycetidae</taxon>
        <taxon>Mycosphaerellales</taxon>
        <taxon>Teratosphaeriaceae</taxon>
        <taxon>Friedmanniomyces</taxon>
    </lineage>
</organism>
<dbReference type="PANTHER" id="PTHR13605">
    <property type="entry name" value="ER MEMBRANE PROTEIN COMPLEX SUBUNIT 7"/>
    <property type="match status" value="1"/>
</dbReference>
<evidence type="ECO:0000256" key="1">
    <source>
        <dbReference type="ARBA" id="ARBA00004167"/>
    </source>
</evidence>
<dbReference type="AlphaFoldDB" id="A0A4U0UCR6"/>
<evidence type="ECO:0000256" key="5">
    <source>
        <dbReference type="ARBA" id="ARBA00023136"/>
    </source>
</evidence>
<dbReference type="GO" id="GO:0072546">
    <property type="term" value="C:EMC complex"/>
    <property type="evidence" value="ECO:0007669"/>
    <property type="project" value="TreeGrafter"/>
</dbReference>